<comment type="caution">
    <text evidence="2">The sequence shown here is derived from an EMBL/GenBank/DDBJ whole genome shotgun (WGS) entry which is preliminary data.</text>
</comment>
<dbReference type="AlphaFoldDB" id="A0A9P9W8A1"/>
<feature type="coiled-coil region" evidence="1">
    <location>
        <begin position="415"/>
        <end position="442"/>
    </location>
</feature>
<proteinExistence type="predicted"/>
<keyword evidence="3" id="KW-1185">Reference proteome</keyword>
<accession>A0A9P9W8A1</accession>
<gene>
    <name evidence="2" type="ORF">JX265_013627</name>
</gene>
<evidence type="ECO:0000313" key="3">
    <source>
        <dbReference type="Proteomes" id="UP000829685"/>
    </source>
</evidence>
<reference evidence="2" key="1">
    <citation type="submission" date="2021-03" db="EMBL/GenBank/DDBJ databases">
        <title>Revisited historic fungal species revealed as producer of novel bioactive compounds through whole genome sequencing and comparative genomics.</title>
        <authorList>
            <person name="Vignolle G.A."/>
            <person name="Hochenegger N."/>
            <person name="Mach R.L."/>
            <person name="Mach-Aigner A.R."/>
            <person name="Javad Rahimi M."/>
            <person name="Salim K.A."/>
            <person name="Chan C.M."/>
            <person name="Lim L.B.L."/>
            <person name="Cai F."/>
            <person name="Druzhinina I.S."/>
            <person name="U'Ren J.M."/>
            <person name="Derntl C."/>
        </authorList>
    </citation>
    <scope>NUCLEOTIDE SEQUENCE</scope>
    <source>
        <strain evidence="2">TUCIM 5799</strain>
    </source>
</reference>
<organism evidence="2 3">
    <name type="scientific">Neoarthrinium moseri</name>
    <dbReference type="NCBI Taxonomy" id="1658444"/>
    <lineage>
        <taxon>Eukaryota</taxon>
        <taxon>Fungi</taxon>
        <taxon>Dikarya</taxon>
        <taxon>Ascomycota</taxon>
        <taxon>Pezizomycotina</taxon>
        <taxon>Sordariomycetes</taxon>
        <taxon>Xylariomycetidae</taxon>
        <taxon>Amphisphaeriales</taxon>
        <taxon>Apiosporaceae</taxon>
        <taxon>Neoarthrinium</taxon>
    </lineage>
</organism>
<keyword evidence="1" id="KW-0175">Coiled coil</keyword>
<evidence type="ECO:0000256" key="1">
    <source>
        <dbReference type="SAM" id="Coils"/>
    </source>
</evidence>
<dbReference type="Proteomes" id="UP000829685">
    <property type="component" value="Unassembled WGS sequence"/>
</dbReference>
<dbReference type="EMBL" id="JAFIMR010000076">
    <property type="protein sequence ID" value="KAI1849562.1"/>
    <property type="molecule type" value="Genomic_DNA"/>
</dbReference>
<name>A0A9P9W8A1_9PEZI</name>
<protein>
    <submittedName>
        <fullName evidence="2">Uncharacterized protein</fullName>
    </submittedName>
</protein>
<evidence type="ECO:0000313" key="2">
    <source>
        <dbReference type="EMBL" id="KAI1849562.1"/>
    </source>
</evidence>
<sequence>MENVYTPADLSTYSDVCPEEPDPHIREIADLMTEWFQLFIDMRYLDAGDVAFPPHRHQKIDTSKPAAYGFTKDVVDLWQMLPYRISSRHTNWNFGSDGDEFLSWSEFLNDLRAPDTDWWQATVDPFFRFGAAEDVVTRDWNHEDGPYIRPWYAVLTQVGNHGSVMVLNTRNYHMWFIQQLGGTADPALHERPHIETGKLNENDLDQYPSRPAAEFLRDMISRFRDLTWIPGGLYEPSPDSEDPEDVDYYTNFKELYKKCGWPEKFDPLLFDRLRSEGGTAFSYHKPTPEPTERVESYSSLGKLYYIMANAREIVQQQIHHVDAAYRLERTVVANEWERNALKARLAGAQHVLEPMKRWEDDQVSLRSELEFRVSDLEALRTRSGRYAGPGWAGVSDAEIRRLYDKAAAADSIATLQALLRDKDAYERAVRVYEEAKKAAKETPQEAWNAMAEDYRVWENDDWKERWSILGSGTTVVDLKTVIDEDLSWQELQRRIVYELEQNEDRSWRGERLWRNNEGKVDMVLG</sequence>